<proteinExistence type="predicted"/>
<gene>
    <name evidence="2" type="ORF">AC812_09500</name>
</gene>
<keyword evidence="3" id="KW-1185">Reference proteome</keyword>
<dbReference type="Proteomes" id="UP000050514">
    <property type="component" value="Unassembled WGS sequence"/>
</dbReference>
<evidence type="ECO:0000313" key="2">
    <source>
        <dbReference type="EMBL" id="KPL75196.1"/>
    </source>
</evidence>
<name>A0A0P6X2G2_9CHLR</name>
<reference evidence="2 3" key="1">
    <citation type="submission" date="2015-07" db="EMBL/GenBank/DDBJ databases">
        <title>Draft genome of Bellilinea caldifistulae DSM 17877.</title>
        <authorList>
            <person name="Hemp J."/>
            <person name="Ward L.M."/>
            <person name="Pace L.A."/>
            <person name="Fischer W.W."/>
        </authorList>
    </citation>
    <scope>NUCLEOTIDE SEQUENCE [LARGE SCALE GENOMIC DNA]</scope>
    <source>
        <strain evidence="2 3">GOMI-1</strain>
    </source>
</reference>
<comment type="caution">
    <text evidence="2">The sequence shown here is derived from an EMBL/GenBank/DDBJ whole genome shotgun (WGS) entry which is preliminary data.</text>
</comment>
<dbReference type="EMBL" id="LGHJ01000015">
    <property type="protein sequence ID" value="KPL75196.1"/>
    <property type="molecule type" value="Genomic_DNA"/>
</dbReference>
<protein>
    <submittedName>
        <fullName evidence="2">Uncharacterized protein</fullName>
    </submittedName>
</protein>
<accession>A0A0P6X2G2</accession>
<feature type="region of interest" description="Disordered" evidence="1">
    <location>
        <begin position="160"/>
        <end position="195"/>
    </location>
</feature>
<evidence type="ECO:0000256" key="1">
    <source>
        <dbReference type="SAM" id="MobiDB-lite"/>
    </source>
</evidence>
<dbReference type="AlphaFoldDB" id="A0A0P6X2G2"/>
<evidence type="ECO:0000313" key="3">
    <source>
        <dbReference type="Proteomes" id="UP000050514"/>
    </source>
</evidence>
<dbReference type="STRING" id="360411.AC812_09500"/>
<organism evidence="2 3">
    <name type="scientific">Bellilinea caldifistulae</name>
    <dbReference type="NCBI Taxonomy" id="360411"/>
    <lineage>
        <taxon>Bacteria</taxon>
        <taxon>Bacillati</taxon>
        <taxon>Chloroflexota</taxon>
        <taxon>Anaerolineae</taxon>
        <taxon>Anaerolineales</taxon>
        <taxon>Anaerolineaceae</taxon>
        <taxon>Bellilinea</taxon>
    </lineage>
</organism>
<sequence length="195" mass="20508">MTQGKKPTFEKDFLRKAWAKSLRLAGQGKLPRCLTAACGDVNVTLSKAKGLPPSNLRNGFAEIATLAALARGDVNVTLSEAKGLPPPNLRNGFAEIATLAALARGDVNVTLSEAKGLPPSNLRNGFAETAALRSLAMSGRASATLAPHCVRCSAGGHLPPCPRNNLAGDRRFPRQHRRPDNFVNPSAARSGLPAL</sequence>